<gene>
    <name evidence="2" type="ORF">GCM10010446_22150</name>
</gene>
<accession>A0ABN3X4Z6</accession>
<dbReference type="Proteomes" id="UP001500403">
    <property type="component" value="Unassembled WGS sequence"/>
</dbReference>
<evidence type="ECO:0000313" key="2">
    <source>
        <dbReference type="EMBL" id="GAA2936540.1"/>
    </source>
</evidence>
<organism evidence="2 3">
    <name type="scientific">Streptomyces enissocaesilis</name>
    <dbReference type="NCBI Taxonomy" id="332589"/>
    <lineage>
        <taxon>Bacteria</taxon>
        <taxon>Bacillati</taxon>
        <taxon>Actinomycetota</taxon>
        <taxon>Actinomycetes</taxon>
        <taxon>Kitasatosporales</taxon>
        <taxon>Streptomycetaceae</taxon>
        <taxon>Streptomyces</taxon>
        <taxon>Streptomyces rochei group</taxon>
    </lineage>
</organism>
<comment type="caution">
    <text evidence="2">The sequence shown here is derived from an EMBL/GenBank/DDBJ whole genome shotgun (WGS) entry which is preliminary data.</text>
</comment>
<name>A0ABN3X4Z6_9ACTN</name>
<protein>
    <recommendedName>
        <fullName evidence="4">Pentapeptide repeat-containing protein</fullName>
    </recommendedName>
</protein>
<evidence type="ECO:0000313" key="3">
    <source>
        <dbReference type="Proteomes" id="UP001500403"/>
    </source>
</evidence>
<keyword evidence="3" id="KW-1185">Reference proteome</keyword>
<dbReference type="EMBL" id="BAAAUD010000020">
    <property type="protein sequence ID" value="GAA2936540.1"/>
    <property type="molecule type" value="Genomic_DNA"/>
</dbReference>
<sequence>MAGLIGADFRDAGLSGADLTGSFFPAPSQLNAAKGDAGTGLPPALTRPSHG</sequence>
<feature type="region of interest" description="Disordered" evidence="1">
    <location>
        <begin position="28"/>
        <end position="51"/>
    </location>
</feature>
<evidence type="ECO:0000256" key="1">
    <source>
        <dbReference type="SAM" id="MobiDB-lite"/>
    </source>
</evidence>
<proteinExistence type="predicted"/>
<reference evidence="2 3" key="1">
    <citation type="journal article" date="2019" name="Int. J. Syst. Evol. Microbiol.">
        <title>The Global Catalogue of Microorganisms (GCM) 10K type strain sequencing project: providing services to taxonomists for standard genome sequencing and annotation.</title>
        <authorList>
            <consortium name="The Broad Institute Genomics Platform"/>
            <consortium name="The Broad Institute Genome Sequencing Center for Infectious Disease"/>
            <person name="Wu L."/>
            <person name="Ma J."/>
        </authorList>
    </citation>
    <scope>NUCLEOTIDE SEQUENCE [LARGE SCALE GENOMIC DNA]</scope>
    <source>
        <strain evidence="2 3">JCM 9088</strain>
    </source>
</reference>
<evidence type="ECO:0008006" key="4">
    <source>
        <dbReference type="Google" id="ProtNLM"/>
    </source>
</evidence>